<dbReference type="GO" id="GO:0016887">
    <property type="term" value="F:ATP hydrolysis activity"/>
    <property type="evidence" value="ECO:0007669"/>
    <property type="project" value="InterPro"/>
</dbReference>
<dbReference type="InterPro" id="IPR036640">
    <property type="entry name" value="ABC1_TM_sf"/>
</dbReference>
<evidence type="ECO:0000259" key="8">
    <source>
        <dbReference type="PROSITE" id="PS50929"/>
    </source>
</evidence>
<dbReference type="CDD" id="cd00038">
    <property type="entry name" value="CAP_ED"/>
    <property type="match status" value="1"/>
</dbReference>
<comment type="subcellular location">
    <subcellularLocation>
        <location evidence="1">Membrane</location>
        <topology evidence="1">Multi-pass membrane protein</topology>
    </subcellularLocation>
</comment>
<dbReference type="InterPro" id="IPR003439">
    <property type="entry name" value="ABC_transporter-like_ATP-bd"/>
</dbReference>
<feature type="non-terminal residue" evidence="9">
    <location>
        <position position="1"/>
    </location>
</feature>
<comment type="caution">
    <text evidence="9">The sequence shown here is derived from an EMBL/GenBank/DDBJ whole genome shotgun (WGS) entry which is preliminary data.</text>
</comment>
<evidence type="ECO:0000256" key="1">
    <source>
        <dbReference type="ARBA" id="ARBA00004141"/>
    </source>
</evidence>
<dbReference type="SUPFAM" id="SSF51206">
    <property type="entry name" value="cAMP-binding domain-like"/>
    <property type="match status" value="1"/>
</dbReference>
<feature type="transmembrane region" description="Helical" evidence="5">
    <location>
        <begin position="183"/>
        <end position="210"/>
    </location>
</feature>
<dbReference type="InterPro" id="IPR014710">
    <property type="entry name" value="RmlC-like_jellyroll"/>
</dbReference>
<dbReference type="EMBL" id="LAZR01002530">
    <property type="protein sequence ID" value="KKN28838.1"/>
    <property type="molecule type" value="Genomic_DNA"/>
</dbReference>
<dbReference type="Gene3D" id="3.40.50.300">
    <property type="entry name" value="P-loop containing nucleotide triphosphate hydrolases"/>
    <property type="match status" value="2"/>
</dbReference>
<organism evidence="9">
    <name type="scientific">marine sediment metagenome</name>
    <dbReference type="NCBI Taxonomy" id="412755"/>
    <lineage>
        <taxon>unclassified sequences</taxon>
        <taxon>metagenomes</taxon>
        <taxon>ecological metagenomes</taxon>
    </lineage>
</organism>
<feature type="domain" description="ABC transporter" evidence="7">
    <location>
        <begin position="266"/>
        <end position="764"/>
    </location>
</feature>
<dbReference type="InterPro" id="IPR011527">
    <property type="entry name" value="ABC1_TM_dom"/>
</dbReference>
<dbReference type="SUPFAM" id="SSF90123">
    <property type="entry name" value="ABC transporter transmembrane region"/>
    <property type="match status" value="1"/>
</dbReference>
<keyword evidence="2 5" id="KW-0812">Transmembrane</keyword>
<feature type="domain" description="Cyclic nucleotide-binding" evidence="6">
    <location>
        <begin position="774"/>
        <end position="878"/>
    </location>
</feature>
<dbReference type="Pfam" id="PF00027">
    <property type="entry name" value="cNMP_binding"/>
    <property type="match status" value="1"/>
</dbReference>
<dbReference type="GO" id="GO:0016020">
    <property type="term" value="C:membrane"/>
    <property type="evidence" value="ECO:0007669"/>
    <property type="project" value="UniProtKB-SubCell"/>
</dbReference>
<dbReference type="GO" id="GO:0005524">
    <property type="term" value="F:ATP binding"/>
    <property type="evidence" value="ECO:0007669"/>
    <property type="project" value="InterPro"/>
</dbReference>
<dbReference type="GO" id="GO:0015421">
    <property type="term" value="F:ABC-type oligopeptide transporter activity"/>
    <property type="evidence" value="ECO:0007669"/>
    <property type="project" value="TreeGrafter"/>
</dbReference>
<proteinExistence type="predicted"/>
<evidence type="ECO:0000259" key="6">
    <source>
        <dbReference type="PROSITE" id="PS50042"/>
    </source>
</evidence>
<dbReference type="SMART" id="SM00100">
    <property type="entry name" value="cNMP"/>
    <property type="match status" value="1"/>
</dbReference>
<dbReference type="Gene3D" id="1.20.1560.10">
    <property type="entry name" value="ABC transporter type 1, transmembrane domain"/>
    <property type="match status" value="1"/>
</dbReference>
<keyword evidence="3 5" id="KW-1133">Transmembrane helix</keyword>
<feature type="transmembrane region" description="Helical" evidence="5">
    <location>
        <begin position="73"/>
        <end position="96"/>
    </location>
</feature>
<evidence type="ECO:0000256" key="4">
    <source>
        <dbReference type="ARBA" id="ARBA00023136"/>
    </source>
</evidence>
<dbReference type="SUPFAM" id="SSF52540">
    <property type="entry name" value="P-loop containing nucleoside triphosphate hydrolases"/>
    <property type="match status" value="1"/>
</dbReference>
<dbReference type="InterPro" id="IPR018490">
    <property type="entry name" value="cNMP-bd_dom_sf"/>
</dbReference>
<evidence type="ECO:0000259" key="7">
    <source>
        <dbReference type="PROSITE" id="PS50893"/>
    </source>
</evidence>
<reference evidence="9" key="1">
    <citation type="journal article" date="2015" name="Nature">
        <title>Complex archaea that bridge the gap between prokaryotes and eukaryotes.</title>
        <authorList>
            <person name="Spang A."/>
            <person name="Saw J.H."/>
            <person name="Jorgensen S.L."/>
            <person name="Zaremba-Niedzwiedzka K."/>
            <person name="Martijn J."/>
            <person name="Lind A.E."/>
            <person name="van Eijk R."/>
            <person name="Schleper C."/>
            <person name="Guy L."/>
            <person name="Ettema T.J."/>
        </authorList>
    </citation>
    <scope>NUCLEOTIDE SEQUENCE</scope>
</reference>
<dbReference type="PANTHER" id="PTHR43394:SF1">
    <property type="entry name" value="ATP-BINDING CASSETTE SUB-FAMILY B MEMBER 10, MITOCHONDRIAL"/>
    <property type="match status" value="1"/>
</dbReference>
<dbReference type="InterPro" id="IPR027417">
    <property type="entry name" value="P-loop_NTPase"/>
</dbReference>
<dbReference type="PROSITE" id="PS50929">
    <property type="entry name" value="ABC_TM1F"/>
    <property type="match status" value="1"/>
</dbReference>
<keyword evidence="4 5" id="KW-0472">Membrane</keyword>
<evidence type="ECO:0000256" key="2">
    <source>
        <dbReference type="ARBA" id="ARBA00022692"/>
    </source>
</evidence>
<dbReference type="AlphaFoldDB" id="A0A0F9SHL6"/>
<protein>
    <recommendedName>
        <fullName evidence="10">Cyclic nucleotide-binding domain-containing protein</fullName>
    </recommendedName>
</protein>
<dbReference type="PROSITE" id="PS50893">
    <property type="entry name" value="ABC_TRANSPORTER_2"/>
    <property type="match status" value="1"/>
</dbReference>
<evidence type="ECO:0000313" key="9">
    <source>
        <dbReference type="EMBL" id="KKN28838.1"/>
    </source>
</evidence>
<dbReference type="InterPro" id="IPR000595">
    <property type="entry name" value="cNMP-bd_dom"/>
</dbReference>
<dbReference type="PANTHER" id="PTHR43394">
    <property type="entry name" value="ATP-DEPENDENT PERMEASE MDL1, MITOCHONDRIAL"/>
    <property type="match status" value="1"/>
</dbReference>
<evidence type="ECO:0000256" key="5">
    <source>
        <dbReference type="SAM" id="Phobius"/>
    </source>
</evidence>
<feature type="domain" description="ABC transmembrane type-1" evidence="8">
    <location>
        <begin position="9"/>
        <end position="229"/>
    </location>
</feature>
<gene>
    <name evidence="9" type="ORF">LCGC14_0850090</name>
</gene>
<dbReference type="Gene3D" id="2.60.120.10">
    <property type="entry name" value="Jelly Rolls"/>
    <property type="match status" value="1"/>
</dbReference>
<accession>A0A0F9SHL6</accession>
<name>A0A0F9SHL6_9ZZZZ</name>
<dbReference type="Pfam" id="PF00664">
    <property type="entry name" value="ABC_membrane"/>
    <property type="match status" value="1"/>
</dbReference>
<evidence type="ECO:0008006" key="10">
    <source>
        <dbReference type="Google" id="ProtNLM"/>
    </source>
</evidence>
<dbReference type="InterPro" id="IPR039421">
    <property type="entry name" value="Type_1_exporter"/>
</dbReference>
<evidence type="ECO:0000256" key="3">
    <source>
        <dbReference type="ARBA" id="ARBA00022989"/>
    </source>
</evidence>
<dbReference type="CDD" id="cd07346">
    <property type="entry name" value="ABC_6TM_exporters"/>
    <property type="match status" value="1"/>
</dbReference>
<dbReference type="PROSITE" id="PS50042">
    <property type="entry name" value="CNMP_BINDING_3"/>
    <property type="match status" value="1"/>
</dbReference>
<sequence length="896" mass="98902">KMRVNTMKGVMAEELLRRLRFTLIGRIIRFPTDYLERTSEGELVSMVTGETEPMGGLMGDAISQPVLQAGQMLTILVFLFSQSWAFGLAAVAFIPLQGWLIPKLQRRVNLLNKKRVVHVRALAGDIGTSAAGATTLRTNGGWGYLMSLINDRLANLVAIRFQIYQKKFFMKFVNNFISQLTPFFFYSVGGYLVIKGDVTIGALVAALAAFKDLSAPWKELLAYYTTSQELGLRWEMISDRFTPVGMIENNLFDGDPQDGPLLTGDIELSGLNLRNSTGELVLSDADLVISKGQTTLVVAPSEEDRRAMAYMLMRELKPTFGSVRIAQHELAGLHQKTIFQRLGFANSRPVVFDGTFLDNLMLPLYRLPNADEPFLLKETEQHLQENKGRLRDWWLEFITTLDLSDALFARGLTLRLPDDLDTPLAKALPQMRDRVVARIKAEGLSQNARFFAADTYNSALSVAENVLFAIAHETPNADKIAEQSDFQALLGELKVEKALFDTAFSIVEILLNIFGDDGSNHPLFRKLDLEEVSYHHVADLLARSDSPAKFTTQDKSHLLAVLFAISSEKLGVAFDEDVVALIMQMRAAHSTALQASLADVVTPLAVDMSIPGLTIQENAMFGRAVPRTPSEAQHLKDVVGEVLEETCKTAVLDLILKTPVSRKSSNLPAQLSEILSLCRATIKRPDMLILDEPLASFDDDVRKALPQRLRTLLPEVTILLLSASELGDEICDKHVRLYHGMLVDDAEDDAPTEQESAGKAELDLKIQALSTSKLFGSLGRKQQRLLAFGARWYKATPGEYIFHAGDAPDSGVFLIVEGTADLLRAADDGTEVLVTNVGAGSLVGELGLIRQEPRALHMRASDNLVCLNIGQDEFMAVIQHDAATAYRVLQIVAGYI</sequence>